<proteinExistence type="predicted"/>
<dbReference type="AlphaFoldDB" id="A0A125MN53"/>
<dbReference type="OrthoDB" id="6027598at2"/>
<protein>
    <recommendedName>
        <fullName evidence="3">DUF4288 domain-containing protein</fullName>
    </recommendedName>
</protein>
<gene>
    <name evidence="1" type="ORF">AZ78_3048</name>
</gene>
<sequence>MSAIEPTLPPLRYSAKLLFQFRVMIGADPGIMRTCEERIVVFHATGPRKALAEAKRRGRKARMDYPNSDGNRVFFEFVGVMDLLELGPECDEDEVWYDIVVRKQPMERAAQLLPEESKLSALRP</sequence>
<dbReference type="InterPro" id="IPR025630">
    <property type="entry name" value="DUF4288"/>
</dbReference>
<name>A0A125MN53_9GAMM</name>
<dbReference type="Proteomes" id="UP000023435">
    <property type="component" value="Unassembled WGS sequence"/>
</dbReference>
<accession>A0A125MN53</accession>
<comment type="caution">
    <text evidence="1">The sequence shown here is derived from an EMBL/GenBank/DDBJ whole genome shotgun (WGS) entry which is preliminary data.</text>
</comment>
<reference evidence="1 2" key="1">
    <citation type="journal article" date="2014" name="Genome Announc.">
        <title>Draft Genome Sequence of Lysobacter capsici AZ78, a Bacterium Antagonistic to Plant-Pathogenic Oomycetes.</title>
        <authorList>
            <person name="Puopolo G."/>
            <person name="Sonego P."/>
            <person name="Engelen K."/>
            <person name="Pertot I."/>
        </authorList>
    </citation>
    <scope>NUCLEOTIDE SEQUENCE [LARGE SCALE GENOMIC DNA]</scope>
    <source>
        <strain evidence="1 2">AZ78</strain>
    </source>
</reference>
<evidence type="ECO:0000313" key="2">
    <source>
        <dbReference type="Proteomes" id="UP000023435"/>
    </source>
</evidence>
<dbReference type="Pfam" id="PF14119">
    <property type="entry name" value="DUF4288"/>
    <property type="match status" value="1"/>
</dbReference>
<dbReference type="EMBL" id="JAJA02000001">
    <property type="protein sequence ID" value="KWS05496.1"/>
    <property type="molecule type" value="Genomic_DNA"/>
</dbReference>
<evidence type="ECO:0000313" key="1">
    <source>
        <dbReference type="EMBL" id="KWS05496.1"/>
    </source>
</evidence>
<dbReference type="RefSeq" id="WP_036114247.1">
    <property type="nucleotide sequence ID" value="NZ_JAJA02000001.1"/>
</dbReference>
<keyword evidence="2" id="KW-1185">Reference proteome</keyword>
<evidence type="ECO:0008006" key="3">
    <source>
        <dbReference type="Google" id="ProtNLM"/>
    </source>
</evidence>
<organism evidence="1 2">
    <name type="scientific">Lysobacter capsici AZ78</name>
    <dbReference type="NCBI Taxonomy" id="1444315"/>
    <lineage>
        <taxon>Bacteria</taxon>
        <taxon>Pseudomonadati</taxon>
        <taxon>Pseudomonadota</taxon>
        <taxon>Gammaproteobacteria</taxon>
        <taxon>Lysobacterales</taxon>
        <taxon>Lysobacteraceae</taxon>
        <taxon>Lysobacter</taxon>
    </lineage>
</organism>